<dbReference type="OrthoDB" id="9811889at2"/>
<dbReference type="InterPro" id="IPR052162">
    <property type="entry name" value="Sensor_kinase/Photoreceptor"/>
</dbReference>
<dbReference type="InterPro" id="IPR036890">
    <property type="entry name" value="HATPase_C_sf"/>
</dbReference>
<dbReference type="InterPro" id="IPR005467">
    <property type="entry name" value="His_kinase_dom"/>
</dbReference>
<feature type="domain" description="Histidine kinase" evidence="7">
    <location>
        <begin position="210"/>
        <end position="437"/>
    </location>
</feature>
<dbReference type="Gene3D" id="3.30.565.10">
    <property type="entry name" value="Histidine kinase-like ATPase, C-terminal domain"/>
    <property type="match status" value="1"/>
</dbReference>
<dbReference type="eggNOG" id="COG2203">
    <property type="taxonomic scope" value="Bacteria"/>
</dbReference>
<dbReference type="SMART" id="SM00387">
    <property type="entry name" value="HATPase_c"/>
    <property type="match status" value="1"/>
</dbReference>
<dbReference type="PROSITE" id="PS50109">
    <property type="entry name" value="HIS_KIN"/>
    <property type="match status" value="1"/>
</dbReference>
<dbReference type="SUPFAM" id="SSF55874">
    <property type="entry name" value="ATPase domain of HSP90 chaperone/DNA topoisomerase II/histidine kinase"/>
    <property type="match status" value="1"/>
</dbReference>
<dbReference type="InterPro" id="IPR004358">
    <property type="entry name" value="Sig_transdc_His_kin-like_C"/>
</dbReference>
<keyword evidence="5" id="KW-0418">Kinase</keyword>
<evidence type="ECO:0000256" key="1">
    <source>
        <dbReference type="ARBA" id="ARBA00000085"/>
    </source>
</evidence>
<gene>
    <name evidence="8" type="ORF">Q765_19215</name>
</gene>
<dbReference type="PANTHER" id="PTHR43304">
    <property type="entry name" value="PHYTOCHROME-LIKE PROTEIN CPH1"/>
    <property type="match status" value="1"/>
</dbReference>
<name>A0A0A2LWZ4_9FLAO</name>
<evidence type="ECO:0000313" key="9">
    <source>
        <dbReference type="Proteomes" id="UP000030152"/>
    </source>
</evidence>
<dbReference type="SMART" id="SM00388">
    <property type="entry name" value="HisKA"/>
    <property type="match status" value="1"/>
</dbReference>
<keyword evidence="3" id="KW-0597">Phosphoprotein</keyword>
<dbReference type="RefSeq" id="WP_020214928.1">
    <property type="nucleotide sequence ID" value="NZ_JRLX01000032.1"/>
</dbReference>
<evidence type="ECO:0000256" key="2">
    <source>
        <dbReference type="ARBA" id="ARBA00012438"/>
    </source>
</evidence>
<dbReference type="Gene3D" id="3.30.450.40">
    <property type="match status" value="1"/>
</dbReference>
<dbReference type="PANTHER" id="PTHR43304:SF1">
    <property type="entry name" value="PAC DOMAIN-CONTAINING PROTEIN"/>
    <property type="match status" value="1"/>
</dbReference>
<dbReference type="PRINTS" id="PR00344">
    <property type="entry name" value="BCTRLSENSOR"/>
</dbReference>
<dbReference type="Pfam" id="PF02518">
    <property type="entry name" value="HATPase_c"/>
    <property type="match status" value="1"/>
</dbReference>
<dbReference type="SUPFAM" id="SSF47384">
    <property type="entry name" value="Homodimeric domain of signal transducing histidine kinase"/>
    <property type="match status" value="1"/>
</dbReference>
<dbReference type="GO" id="GO:0000155">
    <property type="term" value="F:phosphorelay sensor kinase activity"/>
    <property type="evidence" value="ECO:0007669"/>
    <property type="project" value="InterPro"/>
</dbReference>
<protein>
    <recommendedName>
        <fullName evidence="2">histidine kinase</fullName>
        <ecNumber evidence="2">2.7.13.3</ecNumber>
    </recommendedName>
</protein>
<comment type="caution">
    <text evidence="8">The sequence shown here is derived from an EMBL/GenBank/DDBJ whole genome shotgun (WGS) entry which is preliminary data.</text>
</comment>
<feature type="coiled-coil region" evidence="6">
    <location>
        <begin position="158"/>
        <end position="207"/>
    </location>
</feature>
<dbReference type="SMART" id="SM00065">
    <property type="entry name" value="GAF"/>
    <property type="match status" value="1"/>
</dbReference>
<evidence type="ECO:0000256" key="5">
    <source>
        <dbReference type="ARBA" id="ARBA00022777"/>
    </source>
</evidence>
<dbReference type="InterPro" id="IPR029016">
    <property type="entry name" value="GAF-like_dom_sf"/>
</dbReference>
<evidence type="ECO:0000256" key="3">
    <source>
        <dbReference type="ARBA" id="ARBA00022553"/>
    </source>
</evidence>
<dbReference type="InterPro" id="IPR003018">
    <property type="entry name" value="GAF"/>
</dbReference>
<dbReference type="STRING" id="1121895.GCA_000378485_03751"/>
<dbReference type="Pfam" id="PF01590">
    <property type="entry name" value="GAF"/>
    <property type="match status" value="1"/>
</dbReference>
<evidence type="ECO:0000313" key="8">
    <source>
        <dbReference type="EMBL" id="KGO84897.1"/>
    </source>
</evidence>
<dbReference type="eggNOG" id="COG4251">
    <property type="taxonomic scope" value="Bacteria"/>
</dbReference>
<dbReference type="EMBL" id="JRLX01000032">
    <property type="protein sequence ID" value="KGO84897.1"/>
    <property type="molecule type" value="Genomic_DNA"/>
</dbReference>
<sequence length="437" mass="49239">MIQAGTLTDESKRLEDLYSYDILDTFSEKDYDDITLMASIICEAPVALITFIDKDRQWFKSHRGTDVDGSPLEYAFCSYAIQTPGEAFTIEDFRKDDRFKNNPFVAGEPHIVFYAGVPLVTPNGQGLGTVCVLDVKPRVLTTQQIEALKVLSGQTMNLLQLRKANNDLNRAKEQLEEALSSHIAQRLREAQAQNAELERVNEELKAFNYISSHDLQEPLRKIQVFSSLMLEKEFSSLSVQGKLYIDKINNSASRMSALIKDLLSYSQVSAADKVFEKVALNDLINEVKHDLQDETESKAAQIIYSGSHEVSVIPFQFRQLLYNLFSNSLKFSIDNIAPVIDIKSDLNRGHKFDNEKLDADINYCRITICDNGIGFDNKYNEKIFGLFQRLQTTDVQLGTGIGLTIVKKITENHKGVITASSLLNCGATFTIYIPQLF</sequence>
<keyword evidence="9" id="KW-1185">Reference proteome</keyword>
<dbReference type="Pfam" id="PF00512">
    <property type="entry name" value="HisKA"/>
    <property type="match status" value="1"/>
</dbReference>
<dbReference type="Proteomes" id="UP000030152">
    <property type="component" value="Unassembled WGS sequence"/>
</dbReference>
<dbReference type="EC" id="2.7.13.3" evidence="2"/>
<dbReference type="CDD" id="cd00082">
    <property type="entry name" value="HisKA"/>
    <property type="match status" value="1"/>
</dbReference>
<evidence type="ECO:0000256" key="4">
    <source>
        <dbReference type="ARBA" id="ARBA00022679"/>
    </source>
</evidence>
<evidence type="ECO:0000256" key="6">
    <source>
        <dbReference type="SAM" id="Coils"/>
    </source>
</evidence>
<keyword evidence="4" id="KW-0808">Transferase</keyword>
<dbReference type="Gene3D" id="1.10.287.130">
    <property type="match status" value="1"/>
</dbReference>
<organism evidence="8 9">
    <name type="scientific">Flavobacterium rivuli WB 3.3-2 = DSM 21788</name>
    <dbReference type="NCBI Taxonomy" id="1121895"/>
    <lineage>
        <taxon>Bacteria</taxon>
        <taxon>Pseudomonadati</taxon>
        <taxon>Bacteroidota</taxon>
        <taxon>Flavobacteriia</taxon>
        <taxon>Flavobacteriales</taxon>
        <taxon>Flavobacteriaceae</taxon>
        <taxon>Flavobacterium</taxon>
    </lineage>
</organism>
<dbReference type="InterPro" id="IPR036097">
    <property type="entry name" value="HisK_dim/P_sf"/>
</dbReference>
<dbReference type="InterPro" id="IPR003594">
    <property type="entry name" value="HATPase_dom"/>
</dbReference>
<accession>A0A0A2LWZ4</accession>
<dbReference type="AlphaFoldDB" id="A0A0A2LWZ4"/>
<keyword evidence="6" id="KW-0175">Coiled coil</keyword>
<comment type="catalytic activity">
    <reaction evidence="1">
        <text>ATP + protein L-histidine = ADP + protein N-phospho-L-histidine.</text>
        <dbReference type="EC" id="2.7.13.3"/>
    </reaction>
</comment>
<evidence type="ECO:0000259" key="7">
    <source>
        <dbReference type="PROSITE" id="PS50109"/>
    </source>
</evidence>
<dbReference type="SUPFAM" id="SSF55781">
    <property type="entry name" value="GAF domain-like"/>
    <property type="match status" value="1"/>
</dbReference>
<proteinExistence type="predicted"/>
<dbReference type="InterPro" id="IPR003661">
    <property type="entry name" value="HisK_dim/P_dom"/>
</dbReference>
<reference evidence="8 9" key="1">
    <citation type="submission" date="2013-09" db="EMBL/GenBank/DDBJ databases">
        <authorList>
            <person name="Zeng Z."/>
            <person name="Chen C."/>
        </authorList>
    </citation>
    <scope>NUCLEOTIDE SEQUENCE [LARGE SCALE GENOMIC DNA]</scope>
    <source>
        <strain evidence="8 9">WB 3.3-2</strain>
    </source>
</reference>